<dbReference type="SUPFAM" id="SSF46689">
    <property type="entry name" value="Homeodomain-like"/>
    <property type="match status" value="1"/>
</dbReference>
<reference evidence="4" key="1">
    <citation type="journal article" date="2019" name="Int. J. Syst. Evol. Microbiol.">
        <title>The Global Catalogue of Microorganisms (GCM) 10K type strain sequencing project: providing services to taxonomists for standard genome sequencing and annotation.</title>
        <authorList>
            <consortium name="The Broad Institute Genomics Platform"/>
            <consortium name="The Broad Institute Genome Sequencing Center for Infectious Disease"/>
            <person name="Wu L."/>
            <person name="Ma J."/>
        </authorList>
    </citation>
    <scope>NUCLEOTIDE SEQUENCE [LARGE SCALE GENOMIC DNA]</scope>
    <source>
        <strain evidence="4">KCTC 52094</strain>
    </source>
</reference>
<organism evidence="3 4">
    <name type="scientific">Teichococcus globiformis</name>
    <dbReference type="NCBI Taxonomy" id="2307229"/>
    <lineage>
        <taxon>Bacteria</taxon>
        <taxon>Pseudomonadati</taxon>
        <taxon>Pseudomonadota</taxon>
        <taxon>Alphaproteobacteria</taxon>
        <taxon>Acetobacterales</taxon>
        <taxon>Roseomonadaceae</taxon>
        <taxon>Roseomonas</taxon>
    </lineage>
</organism>
<gene>
    <name evidence="3" type="ORF">ACFOD4_09060</name>
</gene>
<keyword evidence="2" id="KW-0804">Transcription</keyword>
<keyword evidence="4" id="KW-1185">Reference proteome</keyword>
<protein>
    <submittedName>
        <fullName evidence="3">TetR/AcrR family transcriptional regulator</fullName>
    </submittedName>
</protein>
<sequence>MTAPEALGAILARAEMLMRSRGYAAFSMDDLAAPEGLGSFLSSQEALGLAVVRRYREGFTATLRRIEVTVPAAPARLRAYAHAFTDRAGDGLMPLCCALLAERSALPASLQEEVADFFREQLGWLAGIVAEGLRAGTLRHPDPPEEVSLTLLDQLEGGSLIGWALRDPAPVLRAFESYLAALQG</sequence>
<dbReference type="RefSeq" id="WP_379595740.1">
    <property type="nucleotide sequence ID" value="NZ_JBHRTN010000008.1"/>
</dbReference>
<proteinExistence type="predicted"/>
<evidence type="ECO:0000256" key="2">
    <source>
        <dbReference type="ARBA" id="ARBA00023163"/>
    </source>
</evidence>
<keyword evidence="1" id="KW-0805">Transcription regulation</keyword>
<dbReference type="Gene3D" id="1.10.357.10">
    <property type="entry name" value="Tetracycline Repressor, domain 2"/>
    <property type="match status" value="1"/>
</dbReference>
<name>A0ABV7FXU0_9PROT</name>
<evidence type="ECO:0000256" key="1">
    <source>
        <dbReference type="ARBA" id="ARBA00023015"/>
    </source>
</evidence>
<dbReference type="SUPFAM" id="SSF48498">
    <property type="entry name" value="Tetracyclin repressor-like, C-terminal domain"/>
    <property type="match status" value="1"/>
</dbReference>
<dbReference type="Proteomes" id="UP001595593">
    <property type="component" value="Unassembled WGS sequence"/>
</dbReference>
<dbReference type="EMBL" id="JBHRTN010000008">
    <property type="protein sequence ID" value="MFC3125209.1"/>
    <property type="molecule type" value="Genomic_DNA"/>
</dbReference>
<dbReference type="InterPro" id="IPR009057">
    <property type="entry name" value="Homeodomain-like_sf"/>
</dbReference>
<evidence type="ECO:0000313" key="4">
    <source>
        <dbReference type="Proteomes" id="UP001595593"/>
    </source>
</evidence>
<dbReference type="PANTHER" id="PTHR47506:SF1">
    <property type="entry name" value="HTH-TYPE TRANSCRIPTIONAL REGULATOR YJDC"/>
    <property type="match status" value="1"/>
</dbReference>
<comment type="caution">
    <text evidence="3">The sequence shown here is derived from an EMBL/GenBank/DDBJ whole genome shotgun (WGS) entry which is preliminary data.</text>
</comment>
<dbReference type="PANTHER" id="PTHR47506">
    <property type="entry name" value="TRANSCRIPTIONAL REGULATORY PROTEIN"/>
    <property type="match status" value="1"/>
</dbReference>
<dbReference type="InterPro" id="IPR036271">
    <property type="entry name" value="Tet_transcr_reg_TetR-rel_C_sf"/>
</dbReference>
<accession>A0ABV7FXU0</accession>
<evidence type="ECO:0000313" key="3">
    <source>
        <dbReference type="EMBL" id="MFC3125209.1"/>
    </source>
</evidence>